<dbReference type="Proteomes" id="UP000501705">
    <property type="component" value="Chromosome"/>
</dbReference>
<dbReference type="RefSeq" id="WP_167464039.1">
    <property type="nucleotide sequence ID" value="NZ_CP046171.1"/>
</dbReference>
<dbReference type="EMBL" id="CP046171">
    <property type="protein sequence ID" value="QIS04940.1"/>
    <property type="molecule type" value="Genomic_DNA"/>
</dbReference>
<proteinExistence type="predicted"/>
<protein>
    <recommendedName>
        <fullName evidence="3">PIN domain-containing protein</fullName>
    </recommendedName>
</protein>
<sequence length="135" mass="14569">MFGYVFDLSTLVSLGADGHESGALLASLDDRDVRVSVPAVTLAYAFTELSPDQSAELLGIVEAMNNVAVQPLDDSVTALELAEILGLIPDDPAAAHTLVTARTHDMEIITVARVRWRTVEPRLPFRVPLVELSDD</sequence>
<dbReference type="AlphaFoldDB" id="A0A6G9XVR3"/>
<reference evidence="1 2" key="1">
    <citation type="journal article" date="2019" name="ACS Chem. Biol.">
        <title>Identification and Mobilization of a Cryptic Antibiotic Biosynthesis Gene Locus from a Human-Pathogenic Nocardia Isolate.</title>
        <authorList>
            <person name="Herisse M."/>
            <person name="Ishida K."/>
            <person name="Porter J.L."/>
            <person name="Howden B."/>
            <person name="Hertweck C."/>
            <person name="Stinear T.P."/>
            <person name="Pidot S.J."/>
        </authorList>
    </citation>
    <scope>NUCLEOTIDE SEQUENCE [LARGE SCALE GENOMIC DNA]</scope>
    <source>
        <strain evidence="1 2">AUSMDU00024985</strain>
    </source>
</reference>
<evidence type="ECO:0008006" key="3">
    <source>
        <dbReference type="Google" id="ProtNLM"/>
    </source>
</evidence>
<gene>
    <name evidence="1" type="ORF">F5X71_23780</name>
</gene>
<evidence type="ECO:0000313" key="1">
    <source>
        <dbReference type="EMBL" id="QIS04940.1"/>
    </source>
</evidence>
<accession>A0A6G9XVR3</accession>
<evidence type="ECO:0000313" key="2">
    <source>
        <dbReference type="Proteomes" id="UP000501705"/>
    </source>
</evidence>
<name>A0A6G9XVR3_NOCBR</name>
<organism evidence="1 2">
    <name type="scientific">Nocardia brasiliensis</name>
    <dbReference type="NCBI Taxonomy" id="37326"/>
    <lineage>
        <taxon>Bacteria</taxon>
        <taxon>Bacillati</taxon>
        <taxon>Actinomycetota</taxon>
        <taxon>Actinomycetes</taxon>
        <taxon>Mycobacteriales</taxon>
        <taxon>Nocardiaceae</taxon>
        <taxon>Nocardia</taxon>
    </lineage>
</organism>